<keyword evidence="2" id="KW-1185">Reference proteome</keyword>
<reference evidence="2" key="1">
    <citation type="submission" date="2016-06" db="EMBL/GenBank/DDBJ databases">
        <title>Parallel loss of symbiosis genes in relatives of nitrogen-fixing non-legume Parasponia.</title>
        <authorList>
            <person name="Van Velzen R."/>
            <person name="Holmer R."/>
            <person name="Bu F."/>
            <person name="Rutten L."/>
            <person name="Van Zeijl A."/>
            <person name="Liu W."/>
            <person name="Santuari L."/>
            <person name="Cao Q."/>
            <person name="Sharma T."/>
            <person name="Shen D."/>
            <person name="Roswanjaya Y."/>
            <person name="Wardhani T."/>
            <person name="Kalhor M.S."/>
            <person name="Jansen J."/>
            <person name="Van den Hoogen J."/>
            <person name="Gungor B."/>
            <person name="Hartog M."/>
            <person name="Hontelez J."/>
            <person name="Verver J."/>
            <person name="Yang W.-C."/>
            <person name="Schijlen E."/>
            <person name="Repin R."/>
            <person name="Schilthuizen M."/>
            <person name="Schranz E."/>
            <person name="Heidstra R."/>
            <person name="Miyata K."/>
            <person name="Fedorova E."/>
            <person name="Kohlen W."/>
            <person name="Bisseling T."/>
            <person name="Smit S."/>
            <person name="Geurts R."/>
        </authorList>
    </citation>
    <scope>NUCLEOTIDE SEQUENCE [LARGE SCALE GENOMIC DNA]</scope>
    <source>
        <strain evidence="2">cv. WU1-14</strain>
    </source>
</reference>
<feature type="non-terminal residue" evidence="1">
    <location>
        <position position="1"/>
    </location>
</feature>
<sequence length="101" mass="11388">SLYLHSLHPRDQVCLCFGIDCNPEEQESKAANTEVDETALAVCHEGAEIFSYYALPPMSIRLVKILHQTRSTQYQVRIKGGRGKKVNSCLEITMQLVISHK</sequence>
<accession>A0A2P5DCB5</accession>
<protein>
    <submittedName>
        <fullName evidence="1">Uncharacterized protein</fullName>
    </submittedName>
</protein>
<proteinExistence type="predicted"/>
<evidence type="ECO:0000313" key="2">
    <source>
        <dbReference type="Proteomes" id="UP000237105"/>
    </source>
</evidence>
<dbReference type="OrthoDB" id="10400348at2759"/>
<name>A0A2P5DCB5_PARAD</name>
<dbReference type="EMBL" id="JXTB01000047">
    <property type="protein sequence ID" value="PON70931.1"/>
    <property type="molecule type" value="Genomic_DNA"/>
</dbReference>
<dbReference type="Proteomes" id="UP000237105">
    <property type="component" value="Unassembled WGS sequence"/>
</dbReference>
<evidence type="ECO:0000313" key="1">
    <source>
        <dbReference type="EMBL" id="PON70931.1"/>
    </source>
</evidence>
<organism evidence="1 2">
    <name type="scientific">Parasponia andersonii</name>
    <name type="common">Sponia andersonii</name>
    <dbReference type="NCBI Taxonomy" id="3476"/>
    <lineage>
        <taxon>Eukaryota</taxon>
        <taxon>Viridiplantae</taxon>
        <taxon>Streptophyta</taxon>
        <taxon>Embryophyta</taxon>
        <taxon>Tracheophyta</taxon>
        <taxon>Spermatophyta</taxon>
        <taxon>Magnoliopsida</taxon>
        <taxon>eudicotyledons</taxon>
        <taxon>Gunneridae</taxon>
        <taxon>Pentapetalae</taxon>
        <taxon>rosids</taxon>
        <taxon>fabids</taxon>
        <taxon>Rosales</taxon>
        <taxon>Cannabaceae</taxon>
        <taxon>Parasponia</taxon>
    </lineage>
</organism>
<gene>
    <name evidence="1" type="ORF">PanWU01x14_076410</name>
</gene>
<dbReference type="AlphaFoldDB" id="A0A2P5DCB5"/>
<comment type="caution">
    <text evidence="1">The sequence shown here is derived from an EMBL/GenBank/DDBJ whole genome shotgun (WGS) entry which is preliminary data.</text>
</comment>